<dbReference type="KEGG" id="apo:Arcpr_1562"/>
<proteinExistence type="inferred from homology"/>
<dbReference type="PANTHER" id="PTHR12001">
    <property type="entry name" value="GERANYLGERANYL PYROPHOSPHATE SYNTHASE"/>
    <property type="match status" value="1"/>
</dbReference>
<dbReference type="PROSITE" id="PS00723">
    <property type="entry name" value="POLYPRENYL_SYNTHASE_1"/>
    <property type="match status" value="1"/>
</dbReference>
<evidence type="ECO:0000313" key="7">
    <source>
        <dbReference type="EMBL" id="ADB58608.1"/>
    </source>
</evidence>
<comment type="cofactor">
    <cofactor evidence="1">
        <name>Mg(2+)</name>
        <dbReference type="ChEBI" id="CHEBI:18420"/>
    </cofactor>
</comment>
<dbReference type="STRING" id="572546.Arcpr_1562"/>
<dbReference type="eggNOG" id="arCOG01726">
    <property type="taxonomic scope" value="Archaea"/>
</dbReference>
<organism evidence="7 8">
    <name type="scientific">Archaeoglobus profundus (strain DSM 5631 / JCM 9629 / NBRC 100127 / Av18)</name>
    <dbReference type="NCBI Taxonomy" id="572546"/>
    <lineage>
        <taxon>Archaea</taxon>
        <taxon>Methanobacteriati</taxon>
        <taxon>Methanobacteriota</taxon>
        <taxon>Archaeoglobi</taxon>
        <taxon>Archaeoglobales</taxon>
        <taxon>Archaeoglobaceae</taxon>
        <taxon>Archaeoglobus</taxon>
    </lineage>
</organism>
<dbReference type="InterPro" id="IPR008949">
    <property type="entry name" value="Isoprenoid_synthase_dom_sf"/>
</dbReference>
<evidence type="ECO:0000256" key="5">
    <source>
        <dbReference type="ARBA" id="ARBA00022842"/>
    </source>
</evidence>
<evidence type="ECO:0000256" key="1">
    <source>
        <dbReference type="ARBA" id="ARBA00001946"/>
    </source>
</evidence>
<evidence type="ECO:0000256" key="3">
    <source>
        <dbReference type="ARBA" id="ARBA00022679"/>
    </source>
</evidence>
<dbReference type="HOGENOM" id="CLU_014015_2_1_2"/>
<accession>D2RER4</accession>
<dbReference type="Gene3D" id="1.10.600.10">
    <property type="entry name" value="Farnesyl Diphosphate Synthase"/>
    <property type="match status" value="1"/>
</dbReference>
<dbReference type="OrthoDB" id="26738at2157"/>
<dbReference type="InterPro" id="IPR033749">
    <property type="entry name" value="Polyprenyl_synt_CS"/>
</dbReference>
<dbReference type="SUPFAM" id="SSF48576">
    <property type="entry name" value="Terpenoid synthases"/>
    <property type="match status" value="1"/>
</dbReference>
<dbReference type="InterPro" id="IPR000092">
    <property type="entry name" value="Polyprenyl_synt"/>
</dbReference>
<dbReference type="GO" id="GO:0004161">
    <property type="term" value="F:dimethylallyltranstransferase activity"/>
    <property type="evidence" value="ECO:0007669"/>
    <property type="project" value="UniProtKB-EC"/>
</dbReference>
<dbReference type="SFLD" id="SFLDS00005">
    <property type="entry name" value="Isoprenoid_Synthase_Type_I"/>
    <property type="match status" value="1"/>
</dbReference>
<protein>
    <submittedName>
        <fullName evidence="7">Dimethylallyltranstransferase</fullName>
        <ecNumber evidence="7">2.5.1.1</ecNumber>
    </submittedName>
</protein>
<gene>
    <name evidence="7" type="ordered locus">Arcpr_1562</name>
</gene>
<keyword evidence="4" id="KW-0479">Metal-binding</keyword>
<dbReference type="EC" id="2.5.1.1" evidence="7"/>
<dbReference type="SFLD" id="SFLDG01017">
    <property type="entry name" value="Polyprenyl_Transferase_Like"/>
    <property type="match status" value="1"/>
</dbReference>
<dbReference type="CDD" id="cd00685">
    <property type="entry name" value="Trans_IPPS_HT"/>
    <property type="match status" value="1"/>
</dbReference>
<name>D2RER4_ARCPA</name>
<evidence type="ECO:0000256" key="2">
    <source>
        <dbReference type="ARBA" id="ARBA00006706"/>
    </source>
</evidence>
<dbReference type="RefSeq" id="WP_012940944.1">
    <property type="nucleotide sequence ID" value="NC_013741.1"/>
</dbReference>
<dbReference type="GO" id="GO:0008299">
    <property type="term" value="P:isoprenoid biosynthetic process"/>
    <property type="evidence" value="ECO:0007669"/>
    <property type="project" value="InterPro"/>
</dbReference>
<keyword evidence="8" id="KW-1185">Reference proteome</keyword>
<dbReference type="PANTHER" id="PTHR12001:SF85">
    <property type="entry name" value="SHORT CHAIN ISOPRENYL DIPHOSPHATE SYNTHASE"/>
    <property type="match status" value="1"/>
</dbReference>
<evidence type="ECO:0000256" key="4">
    <source>
        <dbReference type="ARBA" id="ARBA00022723"/>
    </source>
</evidence>
<dbReference type="AlphaFoldDB" id="D2RER4"/>
<dbReference type="PaxDb" id="572546-Arcpr_1562"/>
<sequence>MSQNSASKDEILKEIKKRSEVINKAMEDFLDLGEPEELYKASYHLIKAGGKRLRPVLTLLSCEAIGRDWKPILPSAIAIELIHNFTLIHDDIMDKDEYRRGVPTVHRLFGEATAILAGDTLFAKAFEILSKCNVEAENVIRAVEVIADVCVKICEGQYMDMEFEKRDDVSVEDYLKMVEKKTGVLIACSCSIPAVLYGEEKYVKPLWDFGLNCGIGFQIHDDVLDLVGGEKIGKDWCSDLVEGKKTIVYLRAREMGVEIDIFGKGKASDDEKRRAVEKLKECGAIDFASEMAKEFVERGKKYLDVLPDSNAKNVLMLLADYLVTREY</sequence>
<dbReference type="EMBL" id="CP001857">
    <property type="protein sequence ID" value="ADB58608.1"/>
    <property type="molecule type" value="Genomic_DNA"/>
</dbReference>
<evidence type="ECO:0000256" key="6">
    <source>
        <dbReference type="RuleBase" id="RU004466"/>
    </source>
</evidence>
<evidence type="ECO:0000313" key="8">
    <source>
        <dbReference type="Proteomes" id="UP000001901"/>
    </source>
</evidence>
<reference evidence="7 8" key="1">
    <citation type="journal article" date="2010" name="Stand. Genomic Sci.">
        <title>Complete genome sequence of Archaeoglobus profundus type strain (AV18).</title>
        <authorList>
            <person name="von Jan M."/>
            <person name="Lapidus A."/>
            <person name="Del Rio T.G."/>
            <person name="Copeland A."/>
            <person name="Tice H."/>
            <person name="Cheng J.F."/>
            <person name="Lucas S."/>
            <person name="Chen F."/>
            <person name="Nolan M."/>
            <person name="Goodwin L."/>
            <person name="Han C."/>
            <person name="Pitluck S."/>
            <person name="Liolios K."/>
            <person name="Ivanova N."/>
            <person name="Mavromatis K."/>
            <person name="Ovchinnikova G."/>
            <person name="Chertkov O."/>
            <person name="Pati A."/>
            <person name="Chen A."/>
            <person name="Palaniappan K."/>
            <person name="Land M."/>
            <person name="Hauser L."/>
            <person name="Chang Y.J."/>
            <person name="Jeffries C.D."/>
            <person name="Saunders E."/>
            <person name="Brettin T."/>
            <person name="Detter J.C."/>
            <person name="Chain P."/>
            <person name="Eichinger K."/>
            <person name="Huber H."/>
            <person name="Spring S."/>
            <person name="Rohde M."/>
            <person name="Goker M."/>
            <person name="Wirth R."/>
            <person name="Woyke T."/>
            <person name="Bristow J."/>
            <person name="Eisen J.A."/>
            <person name="Markowitz V."/>
            <person name="Hugenholtz P."/>
            <person name="Kyrpides N.C."/>
            <person name="Klenk H.P."/>
        </authorList>
    </citation>
    <scope>NUCLEOTIDE SEQUENCE [LARGE SCALE GENOMIC DNA]</scope>
    <source>
        <strain evidence="8">DSM 5631 / JCM 9629 / NBRC 100127 / Av18</strain>
    </source>
</reference>
<dbReference type="Pfam" id="PF00348">
    <property type="entry name" value="polyprenyl_synt"/>
    <property type="match status" value="1"/>
</dbReference>
<dbReference type="GeneID" id="8740253"/>
<dbReference type="GO" id="GO:0046872">
    <property type="term" value="F:metal ion binding"/>
    <property type="evidence" value="ECO:0007669"/>
    <property type="project" value="UniProtKB-KW"/>
</dbReference>
<dbReference type="Proteomes" id="UP000001901">
    <property type="component" value="Chromosome"/>
</dbReference>
<keyword evidence="3 6" id="KW-0808">Transferase</keyword>
<keyword evidence="5" id="KW-0460">Magnesium</keyword>
<comment type="similarity">
    <text evidence="2 6">Belongs to the FPP/GGPP synthase family.</text>
</comment>